<name>A0A640T5R9_9ACTN</name>
<organism evidence="1 2">
    <name type="scientific">Streptomyces glebosus</name>
    <dbReference type="NCBI Taxonomy" id="249580"/>
    <lineage>
        <taxon>Bacteria</taxon>
        <taxon>Bacillati</taxon>
        <taxon>Actinomycetota</taxon>
        <taxon>Actinomycetes</taxon>
        <taxon>Kitasatosporales</taxon>
        <taxon>Streptomycetaceae</taxon>
        <taxon>Streptomyces</taxon>
    </lineage>
</organism>
<dbReference type="RefSeq" id="WP_190141214.1">
    <property type="nucleotide sequence ID" value="NZ_BLIO01000001.1"/>
</dbReference>
<sequence>MVEPSYVPVLPTTRAAQAAFRHLDVRARATARRIVEGGAFRGDGGTGPSAGERWLHSCAYGDGSRGSGNAETWIQAGHNQHMHFAMSQLGATG</sequence>
<evidence type="ECO:0000313" key="2">
    <source>
        <dbReference type="Proteomes" id="UP000430079"/>
    </source>
</evidence>
<reference evidence="1 2" key="1">
    <citation type="submission" date="2019-12" db="EMBL/GenBank/DDBJ databases">
        <title>Whole genome shotgun sequence of Streptomyces hygroscopicus subsp. glebosus NBRC 13786.</title>
        <authorList>
            <person name="Ichikawa N."/>
            <person name="Kimura A."/>
            <person name="Kitahashi Y."/>
            <person name="Komaki H."/>
            <person name="Tamura T."/>
        </authorList>
    </citation>
    <scope>NUCLEOTIDE SEQUENCE [LARGE SCALE GENOMIC DNA]</scope>
    <source>
        <strain evidence="1 2">NBRC 13786</strain>
    </source>
</reference>
<comment type="caution">
    <text evidence="1">The sequence shown here is derived from an EMBL/GenBank/DDBJ whole genome shotgun (WGS) entry which is preliminary data.</text>
</comment>
<gene>
    <name evidence="1" type="ORF">Sgleb_70900</name>
</gene>
<dbReference type="EMBL" id="BLIO01000001">
    <property type="protein sequence ID" value="GFE19043.1"/>
    <property type="molecule type" value="Genomic_DNA"/>
</dbReference>
<protein>
    <submittedName>
        <fullName evidence="1">Uncharacterized protein</fullName>
    </submittedName>
</protein>
<proteinExistence type="predicted"/>
<dbReference type="AlphaFoldDB" id="A0A640T5R9"/>
<accession>A0A640T5R9</accession>
<dbReference type="InterPro" id="IPR025683">
    <property type="entry name" value="Protein_beta"/>
</dbReference>
<dbReference type="Pfam" id="PF14350">
    <property type="entry name" value="Beta_protein"/>
    <property type="match status" value="1"/>
</dbReference>
<evidence type="ECO:0000313" key="1">
    <source>
        <dbReference type="EMBL" id="GFE19043.1"/>
    </source>
</evidence>
<keyword evidence="2" id="KW-1185">Reference proteome</keyword>
<dbReference type="Proteomes" id="UP000430079">
    <property type="component" value="Unassembled WGS sequence"/>
</dbReference>